<dbReference type="EMBL" id="JAADJG010000744">
    <property type="protein sequence ID" value="KAF4437933.1"/>
    <property type="molecule type" value="Genomic_DNA"/>
</dbReference>
<keyword evidence="2" id="KW-1185">Reference proteome</keyword>
<evidence type="ECO:0000313" key="1">
    <source>
        <dbReference type="EMBL" id="KAF4437933.1"/>
    </source>
</evidence>
<proteinExistence type="predicted"/>
<accession>A0A8H4JW16</accession>
<gene>
    <name evidence="1" type="ORF">F53441_12910</name>
</gene>
<dbReference type="AlphaFoldDB" id="A0A8H4JW16"/>
<sequence length="184" mass="21062">MLDYITFNQKAVNNYEAPTHVVGHLTPHTPQEEHQQIHRWVDLRRQQRWVASLGHDVDHGYKGGRQREYHRGGVQGHWVERAKMGSGCIPSTRPKKMTYKEPGMQVIMEKRVVECAMIDLKTVLNRCYMDGHEQDHIDDVVLVRGLGCHNTHSEMNPEVLVTPMGNFSTELGNRIVAQAKSLTT</sequence>
<comment type="caution">
    <text evidence="1">The sequence shown here is derived from an EMBL/GenBank/DDBJ whole genome shotgun (WGS) entry which is preliminary data.</text>
</comment>
<dbReference type="Proteomes" id="UP000605986">
    <property type="component" value="Unassembled WGS sequence"/>
</dbReference>
<name>A0A8H4JW16_9HYPO</name>
<protein>
    <submittedName>
        <fullName evidence="1">Uncharacterized protein</fullName>
    </submittedName>
</protein>
<reference evidence="1" key="1">
    <citation type="submission" date="2020-01" db="EMBL/GenBank/DDBJ databases">
        <title>Identification and distribution of gene clusters putatively required for synthesis of sphingolipid metabolism inhibitors in phylogenetically diverse species of the filamentous fungus Fusarium.</title>
        <authorList>
            <person name="Kim H.-S."/>
            <person name="Busman M."/>
            <person name="Brown D.W."/>
            <person name="Divon H."/>
            <person name="Uhlig S."/>
            <person name="Proctor R.H."/>
        </authorList>
    </citation>
    <scope>NUCLEOTIDE SEQUENCE</scope>
    <source>
        <strain evidence="1">NRRL 53441</strain>
    </source>
</reference>
<organism evidence="1 2">
    <name type="scientific">Fusarium austroafricanum</name>
    <dbReference type="NCBI Taxonomy" id="2364996"/>
    <lineage>
        <taxon>Eukaryota</taxon>
        <taxon>Fungi</taxon>
        <taxon>Dikarya</taxon>
        <taxon>Ascomycota</taxon>
        <taxon>Pezizomycotina</taxon>
        <taxon>Sordariomycetes</taxon>
        <taxon>Hypocreomycetidae</taxon>
        <taxon>Hypocreales</taxon>
        <taxon>Nectriaceae</taxon>
        <taxon>Fusarium</taxon>
        <taxon>Fusarium concolor species complex</taxon>
    </lineage>
</organism>
<evidence type="ECO:0000313" key="2">
    <source>
        <dbReference type="Proteomes" id="UP000605986"/>
    </source>
</evidence>